<name>A0AAU7Q7A7_9GAMM</name>
<dbReference type="AlphaFoldDB" id="A0AAU7Q7A7"/>
<dbReference type="EMBL" id="CP157947">
    <property type="protein sequence ID" value="XBS69022.1"/>
    <property type="molecule type" value="Genomic_DNA"/>
</dbReference>
<sequence>MRIIFLFPLMAYVITSYANEKTLFFCTTEDGIKLSAKEHHDKLELKINSTAFLSDESINIIKKDFLKRIKVIPDYNVISFHIKGVEYHLGSYKATSTQAEPSGRLFTLSDKKTISEHSCSFGEDVNNFRVWENE</sequence>
<proteinExistence type="predicted"/>
<accession>A0AAU7Q7A7</accession>
<gene>
    <name evidence="1" type="ORF">ABK905_21330</name>
</gene>
<protein>
    <submittedName>
        <fullName evidence="1">Uncharacterized protein</fullName>
    </submittedName>
</protein>
<organism evidence="1">
    <name type="scientific">Acerihabitans sp. KWT182</name>
    <dbReference type="NCBI Taxonomy" id="3157919"/>
    <lineage>
        <taxon>Bacteria</taxon>
        <taxon>Pseudomonadati</taxon>
        <taxon>Pseudomonadota</taxon>
        <taxon>Gammaproteobacteria</taxon>
        <taxon>Enterobacterales</taxon>
        <taxon>Pectobacteriaceae</taxon>
        <taxon>Acerihabitans</taxon>
    </lineage>
</organism>
<evidence type="ECO:0000313" key="1">
    <source>
        <dbReference type="EMBL" id="XBS69022.1"/>
    </source>
</evidence>
<reference evidence="1" key="1">
    <citation type="submission" date="2024-06" db="EMBL/GenBank/DDBJ databases">
        <authorList>
            <person name="Coelho C."/>
            <person name="Bento M."/>
            <person name="Garcia E."/>
            <person name="Camelo A."/>
            <person name="Brandao I."/>
            <person name="Espirito Santo C."/>
            <person name="Trovao J."/>
            <person name="Verissimo A."/>
            <person name="Costa J."/>
            <person name="Tiago I."/>
        </authorList>
    </citation>
    <scope>NUCLEOTIDE SEQUENCE</scope>
    <source>
        <strain evidence="1">KWT182</strain>
    </source>
</reference>